<dbReference type="Proteomes" id="UP000006415">
    <property type="component" value="Unassembled WGS sequence"/>
</dbReference>
<reference evidence="1 2" key="1">
    <citation type="submission" date="2012-01" db="EMBL/GenBank/DDBJ databases">
        <title>The Genome Sequence of Scardovia wiggsiae F0424.</title>
        <authorList>
            <consortium name="The Broad Institute Genome Sequencing Platform"/>
            <person name="Earl A."/>
            <person name="Ward D."/>
            <person name="Feldgarden M."/>
            <person name="Gevers D."/>
            <person name="Izard J."/>
            <person name="Ganesan A."/>
            <person name="Baranova O.V."/>
            <person name="Blanton J.M."/>
            <person name="Tanner A.C."/>
            <person name="Mathney J."/>
            <person name="Dewhirst F.E."/>
            <person name="Young S.K."/>
            <person name="Zeng Q."/>
            <person name="Gargeya S."/>
            <person name="Fitzgerald M."/>
            <person name="Haas B."/>
            <person name="Abouelleil A."/>
            <person name="Alvarado L."/>
            <person name="Arachchi H.M."/>
            <person name="Berlin A."/>
            <person name="Chapman S.B."/>
            <person name="Gearin G."/>
            <person name="Goldberg J."/>
            <person name="Griggs A."/>
            <person name="Gujja S."/>
            <person name="Hansen M."/>
            <person name="Heiman D."/>
            <person name="Howarth C."/>
            <person name="Larimer J."/>
            <person name="Lui A."/>
            <person name="MacDonald P.J.P."/>
            <person name="McCowen C."/>
            <person name="Montmayeur A."/>
            <person name="Murphy C."/>
            <person name="Neiman D."/>
            <person name="Pearson M."/>
            <person name="Priest M."/>
            <person name="Roberts A."/>
            <person name="Saif S."/>
            <person name="Shea T."/>
            <person name="Sisk P."/>
            <person name="Stolte C."/>
            <person name="Sykes S."/>
            <person name="Wortman J."/>
            <person name="Nusbaum C."/>
            <person name="Birren B."/>
        </authorList>
    </citation>
    <scope>NUCLEOTIDE SEQUENCE [LARGE SCALE GENOMIC DNA]</scope>
    <source>
        <strain evidence="1 2">F0424</strain>
    </source>
</reference>
<dbReference type="HOGENOM" id="CLU_3316774_0_0_11"/>
<comment type="caution">
    <text evidence="1">The sequence shown here is derived from an EMBL/GenBank/DDBJ whole genome shotgun (WGS) entry which is preliminary data.</text>
</comment>
<sequence length="39" mass="4588">MSMKTFDYSATSEIILTAETMHFISAIHEYKDRQDLYLS</sequence>
<keyword evidence="2" id="KW-1185">Reference proteome</keyword>
<protein>
    <submittedName>
        <fullName evidence="1">Uncharacterized protein</fullName>
    </submittedName>
</protein>
<evidence type="ECO:0000313" key="2">
    <source>
        <dbReference type="Proteomes" id="UP000006415"/>
    </source>
</evidence>
<evidence type="ECO:0000313" key="1">
    <source>
        <dbReference type="EMBL" id="EJD65525.1"/>
    </source>
</evidence>
<dbReference type="AlphaFoldDB" id="J0D6A8"/>
<proteinExistence type="predicted"/>
<organism evidence="1 2">
    <name type="scientific">Scardovia wiggsiae F0424</name>
    <dbReference type="NCBI Taxonomy" id="857290"/>
    <lineage>
        <taxon>Bacteria</taxon>
        <taxon>Bacillati</taxon>
        <taxon>Actinomycetota</taxon>
        <taxon>Actinomycetes</taxon>
        <taxon>Bifidobacteriales</taxon>
        <taxon>Bifidobacteriaceae</taxon>
        <taxon>Scardovia</taxon>
    </lineage>
</organism>
<name>J0D6A8_9BIFI</name>
<accession>J0D6A8</accession>
<gene>
    <name evidence="1" type="ORF">HMPREF9156_00289</name>
</gene>
<dbReference type="EMBL" id="AGZS01000001">
    <property type="protein sequence ID" value="EJD65525.1"/>
    <property type="molecule type" value="Genomic_DNA"/>
</dbReference>